<keyword evidence="2" id="KW-1185">Reference proteome</keyword>
<dbReference type="OrthoDB" id="7861818at2"/>
<sequence length="149" mass="16369">MPDTHRPARYVADLTRPEARLVSMLRHWRMGPEAQEQVWADLAAALGPPRARACLSAFETFAAHLARSAWLPPALNAPGAETLTDDEDAICRIVTAASEGQREDALLHASFLVRPETLLPLVHAAERTGLPLLCAECRARLTVCRRLSN</sequence>
<proteinExistence type="predicted"/>
<protein>
    <submittedName>
        <fullName evidence="1">Uncharacterized protein</fullName>
    </submittedName>
</protein>
<reference evidence="1 2" key="1">
    <citation type="submission" date="2014-01" db="EMBL/GenBank/DDBJ databases">
        <title>Roseivivax halodurans JCM 10272 Genome Sequencing.</title>
        <authorList>
            <person name="Lai Q."/>
            <person name="Li G."/>
            <person name="Shao Z."/>
        </authorList>
    </citation>
    <scope>NUCLEOTIDE SEQUENCE [LARGE SCALE GENOMIC DNA]</scope>
    <source>
        <strain evidence="1 2">JCM 10272</strain>
    </source>
</reference>
<name>X7ED24_9RHOB</name>
<organism evidence="1 2">
    <name type="scientific">Roseivivax halodurans JCM 10272</name>
    <dbReference type="NCBI Taxonomy" id="1449350"/>
    <lineage>
        <taxon>Bacteria</taxon>
        <taxon>Pseudomonadati</taxon>
        <taxon>Pseudomonadota</taxon>
        <taxon>Alphaproteobacteria</taxon>
        <taxon>Rhodobacterales</taxon>
        <taxon>Roseobacteraceae</taxon>
        <taxon>Roseivivax</taxon>
    </lineage>
</organism>
<dbReference type="Proteomes" id="UP000022447">
    <property type="component" value="Unassembled WGS sequence"/>
</dbReference>
<gene>
    <name evidence="1" type="ORF">OCH239_06515</name>
</gene>
<evidence type="ECO:0000313" key="1">
    <source>
        <dbReference type="EMBL" id="ETX13842.1"/>
    </source>
</evidence>
<dbReference type="RefSeq" id="WP_051489495.1">
    <property type="nucleotide sequence ID" value="NZ_JALZ01000017.1"/>
</dbReference>
<dbReference type="STRING" id="1449350.OCH239_06515"/>
<evidence type="ECO:0000313" key="2">
    <source>
        <dbReference type="Proteomes" id="UP000022447"/>
    </source>
</evidence>
<dbReference type="EMBL" id="JALZ01000017">
    <property type="protein sequence ID" value="ETX13842.1"/>
    <property type="molecule type" value="Genomic_DNA"/>
</dbReference>
<comment type="caution">
    <text evidence="1">The sequence shown here is derived from an EMBL/GenBank/DDBJ whole genome shotgun (WGS) entry which is preliminary data.</text>
</comment>
<accession>X7ED24</accession>
<dbReference type="AlphaFoldDB" id="X7ED24"/>
<dbReference type="eggNOG" id="ENOG50331T7">
    <property type="taxonomic scope" value="Bacteria"/>
</dbReference>